<dbReference type="Proteomes" id="UP000249057">
    <property type="component" value="Unassembled WGS sequence"/>
</dbReference>
<name>A0ACD1FX99_9EURO</name>
<dbReference type="EMBL" id="KZ825386">
    <property type="protein sequence ID" value="RAH41568.1"/>
    <property type="molecule type" value="Genomic_DNA"/>
</dbReference>
<protein>
    <submittedName>
        <fullName evidence="1">Uncharacterized protein</fullName>
    </submittedName>
</protein>
<reference evidence="1" key="1">
    <citation type="submission" date="2018-02" db="EMBL/GenBank/DDBJ databases">
        <title>The genomes of Aspergillus section Nigri reveals drivers in fungal speciation.</title>
        <authorList>
            <consortium name="DOE Joint Genome Institute"/>
            <person name="Vesth T.C."/>
            <person name="Nybo J."/>
            <person name="Theobald S."/>
            <person name="Brandl J."/>
            <person name="Frisvad J.C."/>
            <person name="Nielsen K.F."/>
            <person name="Lyhne E.K."/>
            <person name="Kogle M.E."/>
            <person name="Kuo A."/>
            <person name="Riley R."/>
            <person name="Clum A."/>
            <person name="Nolan M."/>
            <person name="Lipzen A."/>
            <person name="Salamov A."/>
            <person name="Henrissat B."/>
            <person name="Wiebenga A."/>
            <person name="De vries R.P."/>
            <person name="Grigoriev I.V."/>
            <person name="Mortensen U.H."/>
            <person name="Andersen M.R."/>
            <person name="Baker S.E."/>
        </authorList>
    </citation>
    <scope>NUCLEOTIDE SEQUENCE</scope>
    <source>
        <strain evidence="1">CBS 621.78</strain>
    </source>
</reference>
<evidence type="ECO:0000313" key="2">
    <source>
        <dbReference type="Proteomes" id="UP000249057"/>
    </source>
</evidence>
<accession>A0ACD1FX99</accession>
<proteinExistence type="predicted"/>
<sequence>MRRNEGQGAWHTKSPTFWFANRSIIPAQAPLGYCYLPRPPDRLDWVGIRHAAYPAYLDPGDDIDSAIICQWLHIISLTKNKPR</sequence>
<organism evidence="1 2">
    <name type="scientific">Aspergillus brunneoviolaceus CBS 621.78</name>
    <dbReference type="NCBI Taxonomy" id="1450534"/>
    <lineage>
        <taxon>Eukaryota</taxon>
        <taxon>Fungi</taxon>
        <taxon>Dikarya</taxon>
        <taxon>Ascomycota</taxon>
        <taxon>Pezizomycotina</taxon>
        <taxon>Eurotiomycetes</taxon>
        <taxon>Eurotiomycetidae</taxon>
        <taxon>Eurotiales</taxon>
        <taxon>Aspergillaceae</taxon>
        <taxon>Aspergillus</taxon>
        <taxon>Aspergillus subgen. Circumdati</taxon>
    </lineage>
</organism>
<keyword evidence="2" id="KW-1185">Reference proteome</keyword>
<gene>
    <name evidence="1" type="ORF">BO95DRAFT_446879</name>
</gene>
<evidence type="ECO:0000313" key="1">
    <source>
        <dbReference type="EMBL" id="RAH41568.1"/>
    </source>
</evidence>